<feature type="transmembrane region" description="Helical" evidence="7">
    <location>
        <begin position="131"/>
        <end position="160"/>
    </location>
</feature>
<comment type="function">
    <text evidence="7">Mechanosensitive channel that participates in the regulation of osmotic pressure changes within the cell, opening in response to stretch forces in the membrane lipid bilayer, without the need for other proteins. Contributes to normal resistance to hypoosmotic shock. Forms an ion channel of 1.0 nanosiemens conductance with a slight preference for anions.</text>
</comment>
<evidence type="ECO:0000259" key="9">
    <source>
        <dbReference type="Pfam" id="PF21082"/>
    </source>
</evidence>
<dbReference type="InterPro" id="IPR023408">
    <property type="entry name" value="MscS_beta-dom_sf"/>
</dbReference>
<dbReference type="SUPFAM" id="SSF82861">
    <property type="entry name" value="Mechanosensitive channel protein MscS (YggB), transmembrane region"/>
    <property type="match status" value="1"/>
</dbReference>
<evidence type="ECO:0000259" key="8">
    <source>
        <dbReference type="Pfam" id="PF00924"/>
    </source>
</evidence>
<dbReference type="STRING" id="233412.HD_0647"/>
<evidence type="ECO:0000256" key="7">
    <source>
        <dbReference type="RuleBase" id="RU369025"/>
    </source>
</evidence>
<dbReference type="EMBL" id="AE017143">
    <property type="protein sequence ID" value="AAP95572.1"/>
    <property type="molecule type" value="Genomic_DNA"/>
</dbReference>
<dbReference type="InterPro" id="IPR006685">
    <property type="entry name" value="MscS_channel_2nd"/>
</dbReference>
<dbReference type="InterPro" id="IPR006686">
    <property type="entry name" value="MscS_channel_CS"/>
</dbReference>
<dbReference type="Pfam" id="PF00924">
    <property type="entry name" value="MS_channel_2nd"/>
    <property type="match status" value="1"/>
</dbReference>
<dbReference type="PANTHER" id="PTHR30221">
    <property type="entry name" value="SMALL-CONDUCTANCE MECHANOSENSITIVE CHANNEL"/>
    <property type="match status" value="1"/>
</dbReference>
<feature type="transmembrane region" description="Helical" evidence="7">
    <location>
        <begin position="98"/>
        <end position="119"/>
    </location>
</feature>
<evidence type="ECO:0000256" key="1">
    <source>
        <dbReference type="ARBA" id="ARBA00004651"/>
    </source>
</evidence>
<feature type="domain" description="Mechanosensitive ion channel transmembrane helices 2/3" evidence="10">
    <location>
        <begin position="105"/>
        <end position="145"/>
    </location>
</feature>
<evidence type="ECO:0000256" key="6">
    <source>
        <dbReference type="ARBA" id="ARBA00023136"/>
    </source>
</evidence>
<proteinExistence type="inferred from homology"/>
<dbReference type="SUPFAM" id="SSF82689">
    <property type="entry name" value="Mechanosensitive channel protein MscS (YggB), C-terminal domain"/>
    <property type="match status" value="1"/>
</dbReference>
<keyword evidence="7" id="KW-0997">Cell inner membrane</keyword>
<reference evidence="12" key="1">
    <citation type="submission" date="2003-06" db="EMBL/GenBank/DDBJ databases">
        <title>The complete genome sequence of Haemophilus ducreyi.</title>
        <authorList>
            <person name="Munson R.S. Jr."/>
            <person name="Ray W.C."/>
            <person name="Mahairas G."/>
            <person name="Sabo P."/>
            <person name="Mungur R."/>
            <person name="Johnson L."/>
            <person name="Nguyen D."/>
            <person name="Wang J."/>
            <person name="Forst C."/>
            <person name="Hood L."/>
        </authorList>
    </citation>
    <scope>NUCLEOTIDE SEQUENCE [LARGE SCALE GENOMIC DNA]</scope>
    <source>
        <strain evidence="12">35000HP / ATCC 700724</strain>
    </source>
</reference>
<dbReference type="InterPro" id="IPR045275">
    <property type="entry name" value="MscS_archaea/bacteria_type"/>
</dbReference>
<comment type="subunit">
    <text evidence="7">Homoheptamer.</text>
</comment>
<dbReference type="eggNOG" id="COG0668">
    <property type="taxonomic scope" value="Bacteria"/>
</dbReference>
<evidence type="ECO:0000256" key="3">
    <source>
        <dbReference type="ARBA" id="ARBA00022475"/>
    </source>
</evidence>
<feature type="domain" description="Mechanosensitive ion channel MscS" evidence="8">
    <location>
        <begin position="146"/>
        <end position="213"/>
    </location>
</feature>
<dbReference type="AlphaFoldDB" id="Q7VNA9"/>
<dbReference type="GO" id="GO:0005886">
    <property type="term" value="C:plasma membrane"/>
    <property type="evidence" value="ECO:0007669"/>
    <property type="project" value="UniProtKB-SubCell"/>
</dbReference>
<keyword evidence="5 7" id="KW-1133">Transmembrane helix</keyword>
<dbReference type="PROSITE" id="PS01246">
    <property type="entry name" value="UPF0003"/>
    <property type="match status" value="1"/>
</dbReference>
<accession>Q7VNA9</accession>
<evidence type="ECO:0000256" key="5">
    <source>
        <dbReference type="ARBA" id="ARBA00022989"/>
    </source>
</evidence>
<sequence length="322" mass="35380">MFLINSPANAGEFCLIKEIKMSDSVDKVENIDVIAETAKVIDKVSGMDMQTVLNEWLIPYGTKLLLAIIIFVLGRYIARAISKLMGKATFASTKDEMLQSFVSSISYFLLLLIVVIAALSQLGINTSSLVALIGAAGLAIGLSLQNSLQNFAAGIMLLIFKPFRKGDVIETSSIVGTVQQMGLLVLELRSGDNKTVLIPNGKVFSDSIINYSKNGVRRIDFTFDISYESNLKQAKEVVMAILANDERVLKEPQPVVAVGALSAHSVQLIVRPWVKTEDYWTSYWGIIEQVKLKFDEAGIAIPYNQMDIHITGDKVLSIESQK</sequence>
<keyword evidence="6 7" id="KW-0472">Membrane</keyword>
<dbReference type="Pfam" id="PF21088">
    <property type="entry name" value="MS_channel_1st"/>
    <property type="match status" value="1"/>
</dbReference>
<dbReference type="InterPro" id="IPR049278">
    <property type="entry name" value="MS_channel_C"/>
</dbReference>
<keyword evidence="7" id="KW-0407">Ion channel</keyword>
<gene>
    <name evidence="11" type="ordered locus">HD_0647</name>
</gene>
<comment type="similarity">
    <text evidence="2 7">Belongs to the MscS (TC 1.A.23) family.</text>
</comment>
<dbReference type="InterPro" id="IPR049142">
    <property type="entry name" value="MS_channel_1st"/>
</dbReference>
<keyword evidence="3" id="KW-1003">Cell membrane</keyword>
<comment type="caution">
    <text evidence="7">Lacks conserved residue(s) required for the propagation of feature annotation.</text>
</comment>
<evidence type="ECO:0000259" key="10">
    <source>
        <dbReference type="Pfam" id="PF21088"/>
    </source>
</evidence>
<comment type="subcellular location">
    <subcellularLocation>
        <location evidence="7">Cell inner membrane</location>
        <topology evidence="7">Multi-pass membrane protein</topology>
    </subcellularLocation>
    <subcellularLocation>
        <location evidence="1">Cell membrane</location>
        <topology evidence="1">Multi-pass membrane protein</topology>
    </subcellularLocation>
</comment>
<keyword evidence="7" id="KW-0406">Ion transport</keyword>
<feature type="transmembrane region" description="Helical" evidence="7">
    <location>
        <begin position="57"/>
        <end position="78"/>
    </location>
</feature>
<dbReference type="InterPro" id="IPR011066">
    <property type="entry name" value="MscS_channel_C_sf"/>
</dbReference>
<evidence type="ECO:0000256" key="4">
    <source>
        <dbReference type="ARBA" id="ARBA00022692"/>
    </source>
</evidence>
<organism evidence="11 12">
    <name type="scientific">Haemophilus ducreyi (strain 35000HP / ATCC 700724)</name>
    <dbReference type="NCBI Taxonomy" id="233412"/>
    <lineage>
        <taxon>Bacteria</taxon>
        <taxon>Pseudomonadati</taxon>
        <taxon>Pseudomonadota</taxon>
        <taxon>Gammaproteobacteria</taxon>
        <taxon>Pasteurellales</taxon>
        <taxon>Pasteurellaceae</taxon>
        <taxon>Haemophilus</taxon>
    </lineage>
</organism>
<dbReference type="Gene3D" id="3.30.70.100">
    <property type="match status" value="1"/>
</dbReference>
<keyword evidence="7" id="KW-0813">Transport</keyword>
<dbReference type="Pfam" id="PF21082">
    <property type="entry name" value="MS_channel_3rd"/>
    <property type="match status" value="1"/>
</dbReference>
<feature type="domain" description="Mechanosensitive ion channel MscS C-terminal" evidence="9">
    <location>
        <begin position="219"/>
        <end position="301"/>
    </location>
</feature>
<dbReference type="PANTHER" id="PTHR30221:SF1">
    <property type="entry name" value="SMALL-CONDUCTANCE MECHANOSENSITIVE CHANNEL"/>
    <property type="match status" value="1"/>
</dbReference>
<dbReference type="GO" id="GO:0008381">
    <property type="term" value="F:mechanosensitive monoatomic ion channel activity"/>
    <property type="evidence" value="ECO:0007669"/>
    <property type="project" value="InterPro"/>
</dbReference>
<keyword evidence="12" id="KW-1185">Reference proteome</keyword>
<dbReference type="InterPro" id="IPR011014">
    <property type="entry name" value="MscS_channel_TM-2"/>
</dbReference>
<dbReference type="SUPFAM" id="SSF50182">
    <property type="entry name" value="Sm-like ribonucleoproteins"/>
    <property type="match status" value="1"/>
</dbReference>
<dbReference type="InterPro" id="IPR008910">
    <property type="entry name" value="MSC_TM_helix"/>
</dbReference>
<evidence type="ECO:0000313" key="12">
    <source>
        <dbReference type="Proteomes" id="UP000001022"/>
    </source>
</evidence>
<dbReference type="Pfam" id="PF05552">
    <property type="entry name" value="MS_channel_1st_1"/>
    <property type="match status" value="1"/>
</dbReference>
<dbReference type="InterPro" id="IPR010920">
    <property type="entry name" value="LSM_dom_sf"/>
</dbReference>
<protein>
    <recommendedName>
        <fullName evidence="7">Small-conductance mechanosensitive channel</fullName>
    </recommendedName>
</protein>
<evidence type="ECO:0000256" key="2">
    <source>
        <dbReference type="ARBA" id="ARBA00008017"/>
    </source>
</evidence>
<keyword evidence="4 7" id="KW-0812">Transmembrane</keyword>
<dbReference type="Gene3D" id="2.30.30.60">
    <property type="match status" value="1"/>
</dbReference>
<name>Q7VNA9_HAEDU</name>
<evidence type="ECO:0000313" key="11">
    <source>
        <dbReference type="EMBL" id="AAP95572.1"/>
    </source>
</evidence>
<dbReference type="HOGENOM" id="CLU_037945_1_1_6"/>
<dbReference type="KEGG" id="hdu:HD_0647"/>
<dbReference type="Proteomes" id="UP000001022">
    <property type="component" value="Chromosome"/>
</dbReference>
<dbReference type="Gene3D" id="1.10.287.1260">
    <property type="match status" value="1"/>
</dbReference>